<keyword evidence="3" id="KW-0611">Plant defense</keyword>
<evidence type="ECO:0000256" key="3">
    <source>
        <dbReference type="ARBA" id="ARBA00022821"/>
    </source>
</evidence>
<protein>
    <recommendedName>
        <fullName evidence="5">Disease resistance N-terminal domain-containing protein</fullName>
    </recommendedName>
</protein>
<reference evidence="6 7" key="1">
    <citation type="journal article" date="2019" name="Genome Biol. Evol.">
        <title>The Rhododendron genome and chromosomal organization provide insight into shared whole-genome duplications across the heath family (Ericaceae).</title>
        <authorList>
            <person name="Soza V.L."/>
            <person name="Lindsley D."/>
            <person name="Waalkes A."/>
            <person name="Ramage E."/>
            <person name="Patwardhan R.P."/>
            <person name="Burton J.N."/>
            <person name="Adey A."/>
            <person name="Kumar A."/>
            <person name="Qiu R."/>
            <person name="Shendure J."/>
            <person name="Hall B."/>
        </authorList>
    </citation>
    <scope>NUCLEOTIDE SEQUENCE [LARGE SCALE GENOMIC DNA]</scope>
    <source>
        <strain evidence="6">RSF 1966-606</strain>
    </source>
</reference>
<name>A0A6A4L8F5_9ERIC</name>
<evidence type="ECO:0000313" key="6">
    <source>
        <dbReference type="EMBL" id="KAE9450868.1"/>
    </source>
</evidence>
<dbReference type="Pfam" id="PF18052">
    <property type="entry name" value="Rx_N"/>
    <property type="match status" value="1"/>
</dbReference>
<dbReference type="OrthoDB" id="1718918at2759"/>
<keyword evidence="7" id="KW-1185">Reference proteome</keyword>
<evidence type="ECO:0000256" key="4">
    <source>
        <dbReference type="ARBA" id="ARBA00022840"/>
    </source>
</evidence>
<dbReference type="InterPro" id="IPR041118">
    <property type="entry name" value="Rx_N"/>
</dbReference>
<evidence type="ECO:0000256" key="1">
    <source>
        <dbReference type="ARBA" id="ARBA00022737"/>
    </source>
</evidence>
<sequence length="203" mass="23748">MAETIASFLMENLEGLMSCKRDLIREEEDQISWLFKDLQLLIAFLKDLQMRFKDHEGAKNLEARIRDVVYEAETAVDLFIVNTVLKDEEEENMITKRLEEIGISEKTGHDRSLNLGHVKKEIEAIKTEVNEMKMVKLRHVRVTGSRYDIDIESPDNLVDYPLFMDNFQTLSWINPWSWTDVLARQIKEEQESLGNNGLQVKIF</sequence>
<dbReference type="AlphaFoldDB" id="A0A6A4L8F5"/>
<feature type="non-terminal residue" evidence="6">
    <location>
        <position position="1"/>
    </location>
</feature>
<keyword evidence="4" id="KW-0067">ATP-binding</keyword>
<dbReference type="EMBL" id="QEFC01002744">
    <property type="protein sequence ID" value="KAE9450868.1"/>
    <property type="molecule type" value="Genomic_DNA"/>
</dbReference>
<comment type="caution">
    <text evidence="6">The sequence shown here is derived from an EMBL/GenBank/DDBJ whole genome shotgun (WGS) entry which is preliminary data.</text>
</comment>
<dbReference type="GO" id="GO:0005524">
    <property type="term" value="F:ATP binding"/>
    <property type="evidence" value="ECO:0007669"/>
    <property type="project" value="UniProtKB-KW"/>
</dbReference>
<dbReference type="Proteomes" id="UP000428333">
    <property type="component" value="Linkage Group LG10"/>
</dbReference>
<keyword evidence="1" id="KW-0677">Repeat</keyword>
<evidence type="ECO:0000313" key="7">
    <source>
        <dbReference type="Proteomes" id="UP000428333"/>
    </source>
</evidence>
<gene>
    <name evidence="6" type="ORF">C3L33_17234</name>
</gene>
<dbReference type="CDD" id="cd14798">
    <property type="entry name" value="RX-CC_like"/>
    <property type="match status" value="1"/>
</dbReference>
<feature type="domain" description="Disease resistance N-terminal" evidence="5">
    <location>
        <begin position="6"/>
        <end position="92"/>
    </location>
</feature>
<dbReference type="Gene3D" id="1.20.5.4130">
    <property type="match status" value="1"/>
</dbReference>
<feature type="non-terminal residue" evidence="6">
    <location>
        <position position="203"/>
    </location>
</feature>
<keyword evidence="2" id="KW-0547">Nucleotide-binding</keyword>
<dbReference type="GO" id="GO:0006952">
    <property type="term" value="P:defense response"/>
    <property type="evidence" value="ECO:0007669"/>
    <property type="project" value="UniProtKB-KW"/>
</dbReference>
<organism evidence="6 7">
    <name type="scientific">Rhododendron williamsianum</name>
    <dbReference type="NCBI Taxonomy" id="262921"/>
    <lineage>
        <taxon>Eukaryota</taxon>
        <taxon>Viridiplantae</taxon>
        <taxon>Streptophyta</taxon>
        <taxon>Embryophyta</taxon>
        <taxon>Tracheophyta</taxon>
        <taxon>Spermatophyta</taxon>
        <taxon>Magnoliopsida</taxon>
        <taxon>eudicotyledons</taxon>
        <taxon>Gunneridae</taxon>
        <taxon>Pentapetalae</taxon>
        <taxon>asterids</taxon>
        <taxon>Ericales</taxon>
        <taxon>Ericaceae</taxon>
        <taxon>Ericoideae</taxon>
        <taxon>Rhodoreae</taxon>
        <taxon>Rhododendron</taxon>
    </lineage>
</organism>
<accession>A0A6A4L8F5</accession>
<evidence type="ECO:0000259" key="5">
    <source>
        <dbReference type="Pfam" id="PF18052"/>
    </source>
</evidence>
<proteinExistence type="predicted"/>
<evidence type="ECO:0000256" key="2">
    <source>
        <dbReference type="ARBA" id="ARBA00022741"/>
    </source>
</evidence>
<dbReference type="InterPro" id="IPR038005">
    <property type="entry name" value="RX-like_CC"/>
</dbReference>